<proteinExistence type="predicted"/>
<protein>
    <submittedName>
        <fullName evidence="1">Uncharacterized protein</fullName>
    </submittedName>
</protein>
<dbReference type="EMBL" id="JAALDK010000001">
    <property type="protein sequence ID" value="NUY01704.1"/>
    <property type="molecule type" value="Genomic_DNA"/>
</dbReference>
<dbReference type="RefSeq" id="WP_176108178.1">
    <property type="nucleotide sequence ID" value="NZ_JAALDK010000001.1"/>
</dbReference>
<evidence type="ECO:0000313" key="2">
    <source>
        <dbReference type="Proteomes" id="UP000594380"/>
    </source>
</evidence>
<organism evidence="1 2">
    <name type="scientific">Paraburkholderia youngii</name>
    <dbReference type="NCBI Taxonomy" id="2782701"/>
    <lineage>
        <taxon>Bacteria</taxon>
        <taxon>Pseudomonadati</taxon>
        <taxon>Pseudomonadota</taxon>
        <taxon>Betaproteobacteria</taxon>
        <taxon>Burkholderiales</taxon>
        <taxon>Burkholderiaceae</taxon>
        <taxon>Paraburkholderia</taxon>
    </lineage>
</organism>
<dbReference type="GeneID" id="301102392"/>
<dbReference type="AlphaFoldDB" id="A0A7Y6K195"/>
<gene>
    <name evidence="1" type="ORF">G5S42_18820</name>
</gene>
<sequence length="306" mass="34415">MAEFDFNTCRAERHAHRGFINNWRPHATTEDLIVHIKEVLFEYREHLPLTCRQVFYRLVAAHRYPKTNNAYNKLCAHLANARRARVIPFDAIRDDGVDRTGAQCYAGTGHFIKACRHTASEAFRLDRQDGQAQRLYVWCETGGMVPQLARVCDPFGIDVVSSGGFDSVSVKHSLAREFSESDVPVRVLHLGDHDPSGVHLYLALQEDITAFCETFGGEVTFERVAVLPSHVDMFGLDTAPPKSTDRRRFEGETVQAEALPPDTLAEILGQAVKSHLDVSIYDQIMAEEATQRMRLIEIFDSLGSKA</sequence>
<name>A0A7Y6K195_9BURK</name>
<reference evidence="1 2" key="1">
    <citation type="submission" date="2020-02" db="EMBL/GenBank/DDBJ databases">
        <title>Paraburkholderia simonii sp. nov. and Paraburkholderia youngii sp. nov. Brazilian and Mexican Mimosa-associated rhizobia.</title>
        <authorList>
            <person name="Mavima L."/>
            <person name="Beukes C.W."/>
            <person name="Chan W.Y."/>
            <person name="Palmer M."/>
            <person name="De Meyer S.E."/>
            <person name="James E.K."/>
            <person name="Venter S.N."/>
            <person name="Steenkamp E.T."/>
        </authorList>
    </citation>
    <scope>NUCLEOTIDE SEQUENCE [LARGE SCALE GENOMIC DNA]</scope>
    <source>
        <strain evidence="1 2">JPY169</strain>
    </source>
</reference>
<accession>A0A7Y6K195</accession>
<evidence type="ECO:0000313" key="1">
    <source>
        <dbReference type="EMBL" id="NUY01704.1"/>
    </source>
</evidence>
<dbReference type="Proteomes" id="UP000594380">
    <property type="component" value="Unassembled WGS sequence"/>
</dbReference>
<comment type="caution">
    <text evidence="1">The sequence shown here is derived from an EMBL/GenBank/DDBJ whole genome shotgun (WGS) entry which is preliminary data.</text>
</comment>